<dbReference type="Gene3D" id="3.40.710.10">
    <property type="entry name" value="DD-peptidase/beta-lactamase superfamily"/>
    <property type="match status" value="1"/>
</dbReference>
<protein>
    <recommendedName>
        <fullName evidence="1">Beta-lactamase-related domain-containing protein</fullName>
    </recommendedName>
</protein>
<sequence length="376" mass="40474">MSDPQWIFENQFYLDNGQWLSIRERMLQVGVPAVSVAYVGDNQTLWRAAYFLPEPGMGQAIYPDTPFQAASLSKPHAAIGVQVLFAQDGLDLSSPVIAHTSWTPPCRSCATLDWSADVTVLETLQHKGGFIGRGNTYPLDACANFTPDGGGFAGYENTPGVQLPTLAEILAGAPPANSPPIELTVPPGTFHYSGMGYVVMMRMMEDMTDTPFDDWMRENVLLPMGMSGSTYALGPPDWLPAAADGQVSLMQSIPGLRNLYPESAAAGLYTTAGDLCQTVIMLNSKGTVGGRQILSTAQATAMLEQQIGIFTAGNPDDKGYIFDHLGENYGFTAYMCGYPNQQAGWAAMVNLNNAGDFCTEVSNALIRAYSIDTTRS</sequence>
<feature type="domain" description="Beta-lactamase-related" evidence="1">
    <location>
        <begin position="22"/>
        <end position="355"/>
    </location>
</feature>
<dbReference type="SUPFAM" id="SSF56601">
    <property type="entry name" value="beta-lactamase/transpeptidase-like"/>
    <property type="match status" value="1"/>
</dbReference>
<proteinExistence type="predicted"/>
<reference evidence="2" key="2">
    <citation type="submission" date="2020-09" db="EMBL/GenBank/DDBJ databases">
        <authorList>
            <person name="Sun Q."/>
            <person name="Sedlacek I."/>
        </authorList>
    </citation>
    <scope>NUCLEOTIDE SEQUENCE</scope>
    <source>
        <strain evidence="2">CCM 7897</strain>
    </source>
</reference>
<accession>A0A917FCX7</accession>
<dbReference type="InterPro" id="IPR050789">
    <property type="entry name" value="Diverse_Enzym_Activities"/>
</dbReference>
<name>A0A917FCX7_9HYPH</name>
<dbReference type="AlphaFoldDB" id="A0A917FCX7"/>
<reference evidence="2" key="1">
    <citation type="journal article" date="2014" name="Int. J. Syst. Evol. Microbiol.">
        <title>Complete genome sequence of Corynebacterium casei LMG S-19264T (=DSM 44701T), isolated from a smear-ripened cheese.</title>
        <authorList>
            <consortium name="US DOE Joint Genome Institute (JGI-PGF)"/>
            <person name="Walter F."/>
            <person name="Albersmeier A."/>
            <person name="Kalinowski J."/>
            <person name="Ruckert C."/>
        </authorList>
    </citation>
    <scope>NUCLEOTIDE SEQUENCE</scope>
    <source>
        <strain evidence="2">CCM 7897</strain>
    </source>
</reference>
<keyword evidence="3" id="KW-1185">Reference proteome</keyword>
<evidence type="ECO:0000313" key="2">
    <source>
        <dbReference type="EMBL" id="GGF66130.1"/>
    </source>
</evidence>
<comment type="caution">
    <text evidence="2">The sequence shown here is derived from an EMBL/GenBank/DDBJ whole genome shotgun (WGS) entry which is preliminary data.</text>
</comment>
<organism evidence="2 3">
    <name type="scientific">Azorhizobium oxalatiphilum</name>
    <dbReference type="NCBI Taxonomy" id="980631"/>
    <lineage>
        <taxon>Bacteria</taxon>
        <taxon>Pseudomonadati</taxon>
        <taxon>Pseudomonadota</taxon>
        <taxon>Alphaproteobacteria</taxon>
        <taxon>Hyphomicrobiales</taxon>
        <taxon>Xanthobacteraceae</taxon>
        <taxon>Azorhizobium</taxon>
    </lineage>
</organism>
<dbReference type="InterPro" id="IPR001466">
    <property type="entry name" value="Beta-lactam-related"/>
</dbReference>
<dbReference type="Proteomes" id="UP000606044">
    <property type="component" value="Unassembled WGS sequence"/>
</dbReference>
<evidence type="ECO:0000313" key="3">
    <source>
        <dbReference type="Proteomes" id="UP000606044"/>
    </source>
</evidence>
<gene>
    <name evidence="2" type="ORF">GCM10007301_27250</name>
</gene>
<dbReference type="EMBL" id="BMCT01000003">
    <property type="protein sequence ID" value="GGF66130.1"/>
    <property type="molecule type" value="Genomic_DNA"/>
</dbReference>
<evidence type="ECO:0000259" key="1">
    <source>
        <dbReference type="Pfam" id="PF00144"/>
    </source>
</evidence>
<dbReference type="PANTHER" id="PTHR43283">
    <property type="entry name" value="BETA-LACTAMASE-RELATED"/>
    <property type="match status" value="1"/>
</dbReference>
<dbReference type="Pfam" id="PF00144">
    <property type="entry name" value="Beta-lactamase"/>
    <property type="match status" value="1"/>
</dbReference>
<dbReference type="InterPro" id="IPR012338">
    <property type="entry name" value="Beta-lactam/transpept-like"/>
</dbReference>
<dbReference type="RefSeq" id="WP_188579365.1">
    <property type="nucleotide sequence ID" value="NZ_BMCT01000003.1"/>
</dbReference>